<keyword evidence="5" id="KW-1015">Disulfide bond</keyword>
<dbReference type="Gene3D" id="2.60.120.40">
    <property type="match status" value="1"/>
</dbReference>
<evidence type="ECO:0000256" key="7">
    <source>
        <dbReference type="SAM" id="MobiDB-lite"/>
    </source>
</evidence>
<dbReference type="STRING" id="1676925.ENSPKIP00000028596"/>
<evidence type="ECO:0000256" key="2">
    <source>
        <dbReference type="ARBA" id="ARBA00008670"/>
    </source>
</evidence>
<dbReference type="Pfam" id="PF00229">
    <property type="entry name" value="TNF"/>
    <property type="match status" value="1"/>
</dbReference>
<reference evidence="10" key="2">
    <citation type="submission" date="2025-09" db="UniProtKB">
        <authorList>
            <consortium name="Ensembl"/>
        </authorList>
    </citation>
    <scope>IDENTIFICATION</scope>
</reference>
<dbReference type="PROSITE" id="PS50049">
    <property type="entry name" value="THD_2"/>
    <property type="match status" value="1"/>
</dbReference>
<dbReference type="GO" id="GO:0006955">
    <property type="term" value="P:immune response"/>
    <property type="evidence" value="ECO:0007669"/>
    <property type="project" value="InterPro"/>
</dbReference>
<evidence type="ECO:0000313" key="11">
    <source>
        <dbReference type="Proteomes" id="UP000261540"/>
    </source>
</evidence>
<feature type="region of interest" description="Disordered" evidence="7">
    <location>
        <begin position="118"/>
        <end position="140"/>
    </location>
</feature>
<dbReference type="Proteomes" id="UP000261540">
    <property type="component" value="Unplaced"/>
</dbReference>
<evidence type="ECO:0000256" key="6">
    <source>
        <dbReference type="ARBA" id="ARBA00023180"/>
    </source>
</evidence>
<dbReference type="GO" id="GO:0016020">
    <property type="term" value="C:membrane"/>
    <property type="evidence" value="ECO:0007669"/>
    <property type="project" value="InterPro"/>
</dbReference>
<name>A0A3B3SF37_9TELE</name>
<comment type="similarity">
    <text evidence="2">Belongs to the tumor necrosis factor family.</text>
</comment>
<dbReference type="OrthoDB" id="5947373at2759"/>
<dbReference type="GO" id="GO:0005125">
    <property type="term" value="F:cytokine activity"/>
    <property type="evidence" value="ECO:0007669"/>
    <property type="project" value="UniProtKB-KW"/>
</dbReference>
<dbReference type="GO" id="GO:0005615">
    <property type="term" value="C:extracellular space"/>
    <property type="evidence" value="ECO:0007669"/>
    <property type="project" value="UniProtKB-KW"/>
</dbReference>
<reference evidence="10" key="1">
    <citation type="submission" date="2025-08" db="UniProtKB">
        <authorList>
            <consortium name="Ensembl"/>
        </authorList>
    </citation>
    <scope>IDENTIFICATION</scope>
</reference>
<dbReference type="GeneTree" id="ENSGT00940000157536"/>
<accession>A0A3B3SF37</accession>
<sequence length="296" mass="33054">MRRLYRPRPSKNAAAEFGLVFIFTTQGELWSRSPRGKRPTMPTDPGYEVAPGGPESRQGGISRTALAMGLAAFASFFLAAISLYFTLALKAEVTVLRSHLSWEKNSHQQQAGNAEMLRDGQWHSPSPHEARPTMETPKAKERGTRIVLEKPVFQPCLQMIANSHGSIIQKDSTYTAIPWLVGLRRGDTLLEDKNTILVIEGGLYLVYGQVYYMDKTFAMGHVINRIKQEMVGNNPQKIPLFRCIQNMNQDHPYNTCYTAGVVKLEAGDRVELLIPRQTANISLSGEDTFFGIIGLL</sequence>
<evidence type="ECO:0000256" key="5">
    <source>
        <dbReference type="ARBA" id="ARBA00023157"/>
    </source>
</evidence>
<dbReference type="PANTHER" id="PTHR15151:SF24">
    <property type="entry name" value="A PROLIFERATION-INDUCING LIGAND-LIKE PROTEIN-RELATED"/>
    <property type="match status" value="1"/>
</dbReference>
<protein>
    <submittedName>
        <fullName evidence="10">TNF superfamily member 13b</fullName>
    </submittedName>
</protein>
<feature type="transmembrane region" description="Helical" evidence="8">
    <location>
        <begin position="65"/>
        <end position="87"/>
    </location>
</feature>
<feature type="region of interest" description="Disordered" evidence="7">
    <location>
        <begin position="31"/>
        <end position="59"/>
    </location>
</feature>
<keyword evidence="6" id="KW-0325">Glycoprotein</keyword>
<organism evidence="10 11">
    <name type="scientific">Paramormyrops kingsleyae</name>
    <dbReference type="NCBI Taxonomy" id="1676925"/>
    <lineage>
        <taxon>Eukaryota</taxon>
        <taxon>Metazoa</taxon>
        <taxon>Chordata</taxon>
        <taxon>Craniata</taxon>
        <taxon>Vertebrata</taxon>
        <taxon>Euteleostomi</taxon>
        <taxon>Actinopterygii</taxon>
        <taxon>Neopterygii</taxon>
        <taxon>Teleostei</taxon>
        <taxon>Osteoglossocephala</taxon>
        <taxon>Osteoglossomorpha</taxon>
        <taxon>Osteoglossiformes</taxon>
        <taxon>Mormyridae</taxon>
        <taxon>Paramormyrops</taxon>
    </lineage>
</organism>
<comment type="subcellular location">
    <subcellularLocation>
        <location evidence="1">Secreted</location>
    </subcellularLocation>
</comment>
<evidence type="ECO:0000256" key="4">
    <source>
        <dbReference type="ARBA" id="ARBA00022525"/>
    </source>
</evidence>
<keyword evidence="11" id="KW-1185">Reference proteome</keyword>
<dbReference type="PANTHER" id="PTHR15151">
    <property type="entry name" value="PROTEIN EIGER"/>
    <property type="match status" value="1"/>
</dbReference>
<dbReference type="Ensembl" id="ENSPKIT00000009377.1">
    <property type="protein sequence ID" value="ENSPKIP00000028596.1"/>
    <property type="gene ID" value="ENSPKIG00000010183.1"/>
</dbReference>
<evidence type="ECO:0000259" key="9">
    <source>
        <dbReference type="PROSITE" id="PS50049"/>
    </source>
</evidence>
<keyword evidence="8" id="KW-0472">Membrane</keyword>
<feature type="domain" description="THD" evidence="9">
    <location>
        <begin position="155"/>
        <end position="295"/>
    </location>
</feature>
<evidence type="ECO:0000313" key="10">
    <source>
        <dbReference type="Ensembl" id="ENSPKIP00000028596.1"/>
    </source>
</evidence>
<keyword evidence="4" id="KW-0964">Secreted</keyword>
<dbReference type="InterPro" id="IPR008983">
    <property type="entry name" value="Tumour_necrosis_fac-like_dom"/>
</dbReference>
<dbReference type="InterPro" id="IPR006052">
    <property type="entry name" value="TNF_dom"/>
</dbReference>
<evidence type="ECO:0000256" key="8">
    <source>
        <dbReference type="SAM" id="Phobius"/>
    </source>
</evidence>
<keyword evidence="8" id="KW-1133">Transmembrane helix</keyword>
<dbReference type="AlphaFoldDB" id="A0A3B3SF37"/>
<dbReference type="InterPro" id="IPR051748">
    <property type="entry name" value="TNF_Ligand_Superfamily"/>
</dbReference>
<evidence type="ECO:0000256" key="3">
    <source>
        <dbReference type="ARBA" id="ARBA00022514"/>
    </source>
</evidence>
<evidence type="ECO:0000256" key="1">
    <source>
        <dbReference type="ARBA" id="ARBA00004613"/>
    </source>
</evidence>
<proteinExistence type="inferred from homology"/>
<dbReference type="GO" id="GO:0005164">
    <property type="term" value="F:tumor necrosis factor receptor binding"/>
    <property type="evidence" value="ECO:0007669"/>
    <property type="project" value="InterPro"/>
</dbReference>
<keyword evidence="8" id="KW-0812">Transmembrane</keyword>
<dbReference type="SUPFAM" id="SSF49842">
    <property type="entry name" value="TNF-like"/>
    <property type="match status" value="1"/>
</dbReference>
<keyword evidence="3" id="KW-0202">Cytokine</keyword>
<dbReference type="GO" id="GO:0030890">
    <property type="term" value="P:positive regulation of B cell proliferation"/>
    <property type="evidence" value="ECO:0007669"/>
    <property type="project" value="TreeGrafter"/>
</dbReference>